<organism evidence="7 8">
    <name type="scientific">Flavobacterium psychrotolerans</name>
    <dbReference type="NCBI Taxonomy" id="2169410"/>
    <lineage>
        <taxon>Bacteria</taxon>
        <taxon>Pseudomonadati</taxon>
        <taxon>Bacteroidota</taxon>
        <taxon>Flavobacteriia</taxon>
        <taxon>Flavobacteriales</taxon>
        <taxon>Flavobacteriaceae</taxon>
        <taxon>Flavobacterium</taxon>
    </lineage>
</organism>
<keyword evidence="3 4" id="KW-0732">Signal</keyword>
<dbReference type="SUPFAM" id="SSF117074">
    <property type="entry name" value="Hypothetical protein PA1324"/>
    <property type="match status" value="1"/>
</dbReference>
<keyword evidence="2" id="KW-0964">Secreted</keyword>
<gene>
    <name evidence="7" type="ORF">DB895_07190</name>
</gene>
<evidence type="ECO:0000256" key="1">
    <source>
        <dbReference type="ARBA" id="ARBA00004613"/>
    </source>
</evidence>
<dbReference type="PANTHER" id="PTHR42754:SF1">
    <property type="entry name" value="LIPOPROTEIN"/>
    <property type="match status" value="1"/>
</dbReference>
<accession>A0A2U1JKF9</accession>
<dbReference type="Pfam" id="PF18962">
    <property type="entry name" value="Por_Secre_tail"/>
    <property type="match status" value="1"/>
</dbReference>
<evidence type="ECO:0000256" key="3">
    <source>
        <dbReference type="ARBA" id="ARBA00022729"/>
    </source>
</evidence>
<sequence>MKKQITILLVLLSTVLGMAQTPPPVQWQVALGGKSYDLPSTIQQTADGGYIVSGYSNSQDGDLTGSIHYGTSAVHNLWIVKLDGAGSIVWKNTYGIRDNDYQSISASIKQTNDGGYIVVGTAETWGQFSNYLVMKIDSTGNVQWSNNSLGGNAYDIATSVWQTTDNGYIIAGYTSGNLATQGGYDYYIVKLDASGTVQWNKVVGGSGDENTSTIQQTADGGYIVGGSTTSNNGDVSSNHGSTDGWLVKLDPTGTTIQWQKTYGGTGDDIIYSLQQTIDGGFIVGGSTTSNNGDVSGNHGGSDAWVMKLDNLGNVTWGQCFGGANADEVNEIRQTNDGGYIVACAKNANSAASESRTMKLDGSGNTEWEKIFNGSNVDENYSAQKTSDNGYILLLSSNSNDLDYTGAHGDNDYWVVKLLPGQDQTACVNWSLPNNQSVTSVTGNVNGLSEIIQPPLQTFDYNGGQRLTKPHPMGGWGWTAGGVNPSEYVEFNTSPVAGNDLTVTNVSFDYSDNLASGMNFNILYFDVAYSLDNWSTSVSLGTGVVYQGTSVQTFSAPLSVLVANGSTFSFRIFPYSPNGSIAATPSFAVHNNVNICGKTQKASTSYSGTVCGSKFNDENNNGIWDNNEIGIPNWQINLASISGNQYQTILTDKNGNYCFENVSGGNFYVTETQQPEWTQTYPSATTYHLLQATAGSTYSNANFGNKQASKNPTPEEKCLINYLTEGPCGGYTPDNMINDGCSTSMGYDPVMYVSGYDAVFGQKLTVNSWMSGVYDSGRYIAFNAKPLPNNTLTVTNVSFDYTELGATNNAIHGYVEYLIGSGNNWTNYFLGNIDYSTSGAQTFTAQIPSGVGVVPDGQYFVLRIYLWATQDEVSNPFYPTHRNVTICGTTSDQSLSIQSQIILPETSMYPNPAENVVYLKNLPSSSIITIFDLMGKVIYSQTANEQISVDTTNFANGMYIVQIENNGKKDHKKLIVK</sequence>
<name>A0A2U1JKF9_9FLAO</name>
<dbReference type="Gene3D" id="2.60.40.10">
    <property type="entry name" value="Immunoglobulins"/>
    <property type="match status" value="1"/>
</dbReference>
<evidence type="ECO:0000259" key="6">
    <source>
        <dbReference type="Pfam" id="PF18962"/>
    </source>
</evidence>
<dbReference type="NCBIfam" id="TIGR04183">
    <property type="entry name" value="Por_Secre_tail"/>
    <property type="match status" value="1"/>
</dbReference>
<dbReference type="InterPro" id="IPR026444">
    <property type="entry name" value="Secre_tail"/>
</dbReference>
<evidence type="ECO:0000313" key="8">
    <source>
        <dbReference type="Proteomes" id="UP000245449"/>
    </source>
</evidence>
<comment type="caution">
    <text evidence="7">The sequence shown here is derived from an EMBL/GenBank/DDBJ whole genome shotgun (WGS) entry which is preliminary data.</text>
</comment>
<dbReference type="RefSeq" id="WP_116724685.1">
    <property type="nucleotide sequence ID" value="NZ_QCZI01000007.1"/>
</dbReference>
<dbReference type="Proteomes" id="UP000245449">
    <property type="component" value="Unassembled WGS sequence"/>
</dbReference>
<reference evidence="7 8" key="1">
    <citation type="submission" date="2018-04" db="EMBL/GenBank/DDBJ databases">
        <title>Flavobacterium sp. nov., isolated from glacier ice.</title>
        <authorList>
            <person name="Liu Q."/>
            <person name="Xin Y.-H."/>
        </authorList>
    </citation>
    <scope>NUCLEOTIDE SEQUENCE [LARGE SCALE GENOMIC DNA]</scope>
    <source>
        <strain evidence="7 8">RB1R5</strain>
    </source>
</reference>
<feature type="domain" description="SD-repeat containing protein B" evidence="5">
    <location>
        <begin position="614"/>
        <end position="687"/>
    </location>
</feature>
<evidence type="ECO:0000256" key="4">
    <source>
        <dbReference type="SAM" id="SignalP"/>
    </source>
</evidence>
<feature type="signal peptide" evidence="4">
    <location>
        <begin position="1"/>
        <end position="19"/>
    </location>
</feature>
<feature type="domain" description="Secretion system C-terminal sorting" evidence="6">
    <location>
        <begin position="907"/>
        <end position="975"/>
    </location>
</feature>
<proteinExistence type="predicted"/>
<comment type="subcellular location">
    <subcellularLocation>
        <location evidence="1">Secreted</location>
    </subcellularLocation>
</comment>
<evidence type="ECO:0000256" key="2">
    <source>
        <dbReference type="ARBA" id="ARBA00022525"/>
    </source>
</evidence>
<dbReference type="InterPro" id="IPR033764">
    <property type="entry name" value="Sdr_B"/>
</dbReference>
<dbReference type="GO" id="GO:0005576">
    <property type="term" value="C:extracellular region"/>
    <property type="evidence" value="ECO:0007669"/>
    <property type="project" value="UniProtKB-SubCell"/>
</dbReference>
<protein>
    <recommendedName>
        <fullName evidence="9">Secretion system C-terminal sorting domain-containing protein</fullName>
    </recommendedName>
</protein>
<evidence type="ECO:0000313" key="7">
    <source>
        <dbReference type="EMBL" id="PWA05373.1"/>
    </source>
</evidence>
<dbReference type="Pfam" id="PF17210">
    <property type="entry name" value="SdrD_B"/>
    <property type="match status" value="1"/>
</dbReference>
<dbReference type="OrthoDB" id="9811934at2"/>
<dbReference type="InterPro" id="IPR013783">
    <property type="entry name" value="Ig-like_fold"/>
</dbReference>
<evidence type="ECO:0000259" key="5">
    <source>
        <dbReference type="Pfam" id="PF17210"/>
    </source>
</evidence>
<feature type="chain" id="PRO_5015439344" description="Secretion system C-terminal sorting domain-containing protein" evidence="4">
    <location>
        <begin position="20"/>
        <end position="976"/>
    </location>
</feature>
<dbReference type="EMBL" id="QCZI01000007">
    <property type="protein sequence ID" value="PWA05373.1"/>
    <property type="molecule type" value="Genomic_DNA"/>
</dbReference>
<dbReference type="AlphaFoldDB" id="A0A2U1JKF9"/>
<dbReference type="PANTHER" id="PTHR42754">
    <property type="entry name" value="ENDOGLUCANASE"/>
    <property type="match status" value="1"/>
</dbReference>
<keyword evidence="8" id="KW-1185">Reference proteome</keyword>
<evidence type="ECO:0008006" key="9">
    <source>
        <dbReference type="Google" id="ProtNLM"/>
    </source>
</evidence>